<dbReference type="InterPro" id="IPR014001">
    <property type="entry name" value="Helicase_ATP-bd"/>
</dbReference>
<dbReference type="OMA" id="KAVFFCA"/>
<organism evidence="10 11">
    <name type="scientific">Drosophila hydei</name>
    <name type="common">Fruit fly</name>
    <dbReference type="NCBI Taxonomy" id="7224"/>
    <lineage>
        <taxon>Eukaryota</taxon>
        <taxon>Metazoa</taxon>
        <taxon>Ecdysozoa</taxon>
        <taxon>Arthropoda</taxon>
        <taxon>Hexapoda</taxon>
        <taxon>Insecta</taxon>
        <taxon>Pterygota</taxon>
        <taxon>Neoptera</taxon>
        <taxon>Endopterygota</taxon>
        <taxon>Diptera</taxon>
        <taxon>Brachycera</taxon>
        <taxon>Muscomorpha</taxon>
        <taxon>Ephydroidea</taxon>
        <taxon>Drosophilidae</taxon>
        <taxon>Drosophila</taxon>
    </lineage>
</organism>
<evidence type="ECO:0000259" key="8">
    <source>
        <dbReference type="PROSITE" id="PS51192"/>
    </source>
</evidence>
<dbReference type="GeneID" id="111595649"/>
<evidence type="ECO:0000256" key="2">
    <source>
        <dbReference type="ARBA" id="ARBA00022771"/>
    </source>
</evidence>
<dbReference type="PANTHER" id="PTHR45865">
    <property type="entry name" value="E3 UBIQUITIN-PROTEIN LIGASE SHPRH FAMILY MEMBER"/>
    <property type="match status" value="1"/>
</dbReference>
<dbReference type="GO" id="GO:0008270">
    <property type="term" value="F:zinc ion binding"/>
    <property type="evidence" value="ECO:0007669"/>
    <property type="project" value="UniProtKB-KW"/>
</dbReference>
<dbReference type="Pfam" id="PF21325">
    <property type="entry name" value="SHPRH_helical-1st"/>
    <property type="match status" value="1"/>
</dbReference>
<dbReference type="PROSITE" id="PS50089">
    <property type="entry name" value="ZF_RING_2"/>
    <property type="match status" value="1"/>
</dbReference>
<dbReference type="InterPro" id="IPR027417">
    <property type="entry name" value="P-loop_NTPase"/>
</dbReference>
<evidence type="ECO:0000256" key="6">
    <source>
        <dbReference type="SAM" id="Coils"/>
    </source>
</evidence>
<dbReference type="CDD" id="cd18070">
    <property type="entry name" value="DEXQc_SHPRH"/>
    <property type="match status" value="1"/>
</dbReference>
<dbReference type="PROSITE" id="PS00518">
    <property type="entry name" value="ZF_RING_1"/>
    <property type="match status" value="1"/>
</dbReference>
<dbReference type="SUPFAM" id="SSF57850">
    <property type="entry name" value="RING/U-box"/>
    <property type="match status" value="1"/>
</dbReference>
<dbReference type="InterPro" id="IPR048686">
    <property type="entry name" value="SHPRH_helical_1st"/>
</dbReference>
<dbReference type="InterPro" id="IPR001841">
    <property type="entry name" value="Znf_RING"/>
</dbReference>
<dbReference type="Gene3D" id="3.40.50.300">
    <property type="entry name" value="P-loop containing nucleotide triphosphate hydrolases"/>
    <property type="match status" value="1"/>
</dbReference>
<dbReference type="Proteomes" id="UP000504633">
    <property type="component" value="Unplaced"/>
</dbReference>
<dbReference type="KEGG" id="dhe:111595649"/>
<dbReference type="PROSITE" id="PS51192">
    <property type="entry name" value="HELICASE_ATP_BIND_1"/>
    <property type="match status" value="1"/>
</dbReference>
<dbReference type="PANTHER" id="PTHR45865:SF1">
    <property type="entry name" value="E3 UBIQUITIN-PROTEIN LIGASE SHPRH"/>
    <property type="match status" value="1"/>
</dbReference>
<dbReference type="InterPro" id="IPR049730">
    <property type="entry name" value="SNF2/RAD54-like_C"/>
</dbReference>
<dbReference type="InterPro" id="IPR017907">
    <property type="entry name" value="Znf_RING_CS"/>
</dbReference>
<feature type="domain" description="RING-type" evidence="7">
    <location>
        <begin position="1047"/>
        <end position="1091"/>
    </location>
</feature>
<dbReference type="GO" id="GO:0016787">
    <property type="term" value="F:hydrolase activity"/>
    <property type="evidence" value="ECO:0007669"/>
    <property type="project" value="UniProtKB-KW"/>
</dbReference>
<dbReference type="RefSeq" id="XP_023165241.2">
    <property type="nucleotide sequence ID" value="XM_023309473.2"/>
</dbReference>
<reference evidence="11" key="1">
    <citation type="submission" date="2025-08" db="UniProtKB">
        <authorList>
            <consortium name="RefSeq"/>
        </authorList>
    </citation>
    <scope>IDENTIFICATION</scope>
    <source>
        <strain evidence="11">15085-1641.00</strain>
        <tissue evidence="11">Whole body</tissue>
    </source>
</reference>
<dbReference type="InterPro" id="IPR038718">
    <property type="entry name" value="SNF2-like_sf"/>
</dbReference>
<evidence type="ECO:0000256" key="3">
    <source>
        <dbReference type="ARBA" id="ARBA00022801"/>
    </source>
</evidence>
<dbReference type="FunFam" id="3.40.50.300:FF:002282">
    <property type="entry name" value="Uncharacterized protein, isoform A"/>
    <property type="match status" value="1"/>
</dbReference>
<keyword evidence="3" id="KW-0378">Hydrolase</keyword>
<dbReference type="CDD" id="cd18793">
    <property type="entry name" value="SF2_C_SNF"/>
    <property type="match status" value="1"/>
</dbReference>
<dbReference type="SUPFAM" id="SSF52540">
    <property type="entry name" value="P-loop containing nucleoside triphosphate hydrolases"/>
    <property type="match status" value="2"/>
</dbReference>
<dbReference type="Pfam" id="PF00176">
    <property type="entry name" value="SNF2-rel_dom"/>
    <property type="match status" value="1"/>
</dbReference>
<dbReference type="InterPro" id="IPR013083">
    <property type="entry name" value="Znf_RING/FYVE/PHD"/>
</dbReference>
<feature type="domain" description="Helicase C-terminal" evidence="9">
    <location>
        <begin position="1120"/>
        <end position="1276"/>
    </location>
</feature>
<dbReference type="SMART" id="SM00184">
    <property type="entry name" value="RING"/>
    <property type="match status" value="1"/>
</dbReference>
<dbReference type="PROSITE" id="PS51194">
    <property type="entry name" value="HELICASE_CTER"/>
    <property type="match status" value="1"/>
</dbReference>
<dbReference type="InterPro" id="IPR019786">
    <property type="entry name" value="Zinc_finger_PHD-type_CS"/>
</dbReference>
<dbReference type="GO" id="GO:0006974">
    <property type="term" value="P:DNA damage response"/>
    <property type="evidence" value="ECO:0007669"/>
    <property type="project" value="TreeGrafter"/>
</dbReference>
<dbReference type="Pfam" id="PF00271">
    <property type="entry name" value="Helicase_C"/>
    <property type="match status" value="1"/>
</dbReference>
<keyword evidence="2 5" id="KW-0863">Zinc-finger</keyword>
<accession>A0A6J1LKP7</accession>
<feature type="domain" description="Helicase ATP-binding" evidence="8">
    <location>
        <begin position="218"/>
        <end position="482"/>
    </location>
</feature>
<dbReference type="InterPro" id="IPR000330">
    <property type="entry name" value="SNF2_N"/>
</dbReference>
<dbReference type="Gene3D" id="3.40.50.10810">
    <property type="entry name" value="Tandem AAA-ATPase domain"/>
    <property type="match status" value="2"/>
</dbReference>
<gene>
    <name evidence="11" type="primary">LOC111595649</name>
</gene>
<dbReference type="PROSITE" id="PS01359">
    <property type="entry name" value="ZF_PHD_1"/>
    <property type="match status" value="1"/>
</dbReference>
<evidence type="ECO:0000259" key="7">
    <source>
        <dbReference type="PROSITE" id="PS50089"/>
    </source>
</evidence>
<evidence type="ECO:0000256" key="4">
    <source>
        <dbReference type="ARBA" id="ARBA00022833"/>
    </source>
</evidence>
<dbReference type="OrthoDB" id="423559at2759"/>
<name>A0A6J1LKP7_DROHY</name>
<dbReference type="GO" id="GO:0061630">
    <property type="term" value="F:ubiquitin protein ligase activity"/>
    <property type="evidence" value="ECO:0007669"/>
    <property type="project" value="TreeGrafter"/>
</dbReference>
<dbReference type="SUPFAM" id="SSF57903">
    <property type="entry name" value="FYVE/PHD zinc finger"/>
    <property type="match status" value="1"/>
</dbReference>
<dbReference type="Gene3D" id="3.30.40.10">
    <property type="entry name" value="Zinc/RING finger domain, C3HC4 (zinc finger)"/>
    <property type="match status" value="1"/>
</dbReference>
<dbReference type="SMART" id="SM00487">
    <property type="entry name" value="DEXDc"/>
    <property type="match status" value="1"/>
</dbReference>
<keyword evidence="1" id="KW-0479">Metal-binding</keyword>
<evidence type="ECO:0000313" key="11">
    <source>
        <dbReference type="RefSeq" id="XP_023165241.2"/>
    </source>
</evidence>
<feature type="coiled-coil region" evidence="6">
    <location>
        <begin position="734"/>
        <end position="761"/>
    </location>
</feature>
<keyword evidence="4" id="KW-0862">Zinc</keyword>
<dbReference type="GO" id="GO:0000209">
    <property type="term" value="P:protein polyubiquitination"/>
    <property type="evidence" value="ECO:0007669"/>
    <property type="project" value="TreeGrafter"/>
</dbReference>
<keyword evidence="6" id="KW-0175">Coiled coil</keyword>
<evidence type="ECO:0000256" key="5">
    <source>
        <dbReference type="PROSITE-ProRule" id="PRU00175"/>
    </source>
</evidence>
<dbReference type="Pfam" id="PF13920">
    <property type="entry name" value="zf-C3HC4_3"/>
    <property type="match status" value="1"/>
</dbReference>
<proteinExistence type="predicted"/>
<dbReference type="InterPro" id="IPR001650">
    <property type="entry name" value="Helicase_C-like"/>
</dbReference>
<dbReference type="GO" id="GO:0005634">
    <property type="term" value="C:nucleus"/>
    <property type="evidence" value="ECO:0007669"/>
    <property type="project" value="TreeGrafter"/>
</dbReference>
<protein>
    <submittedName>
        <fullName evidence="11">E3 ubiquitin-protein ligase SHPRH</fullName>
    </submittedName>
</protein>
<evidence type="ECO:0000259" key="9">
    <source>
        <dbReference type="PROSITE" id="PS51194"/>
    </source>
</evidence>
<sequence length="1285" mass="148355">MEEQSVLLCELADEYLDSTENIDSNLVFPYGKRQWQIKTFLTEYANALIPIITNYEKLRTKKLCFRALRTQNGCWTLVFLQKESASLYSANKLDMELAAEILPIVFSNYTPTLEFEVAREHHQRQRELKSYVTTQLYNALHCKHQEQQNAEPLPLCLPSYFKSKLRKYQERTVSWMLTRERQTNAFPANYIALQTVNHPHQVFKHKYCLQFYAHQEAMPRISLPPGGILADEMGLGKTVELLATLLLHPRENVNNSYWRNLLENLEDNVPLKLRRTKHKTHCICPHSQQSKEKVQCSRCRLWQHQMCVLDASDVYMCPNCWTESATSCSELVESGATIIVSPNAIKTQWFNEISKHISSTLKVLLYPGLHSGLWISPMQLAQYDIVLTDYSILTHEIHHTPRNATDREMRFEQRYMRPSSPLLMVNWWRVCLDEAQMVESSTSQVAEMVRELPAVNRWAVTGTPIQRSIDDLAPLLKFIGFKEACQPGDAWQTVSNSFLLNHKAEPLLELLQQSMWRTCKSKVEHELGIPPQTELVHRLELSNVESLYYREEHAKCTELFLAAVAKHTKQNPNNSSSCLASISPKLLRIILHPFLRIRKTCTVPVVLNKNVTTTNYLNPQDLLVHLKSNNEMQCKRELRTWASSYNGIAAIHFIRKHYGQAIHNYKLVLKLAQDYNDENISVDSLLQIHALHNLLEASQLAPETERLTEQELSSNRLKLNALECKYLEEKSTVLQAARAAYESKLEELDKLEQQYDTNILELFATLINTSGSLHNALWNKMADEFFRQNCSKDKLQDVNSMTGVLYIIHNWHRNLTKLHKKLAAEFEFLKNILVQACGAVEQGVALSQETIKFIRDVSDCHLADILDDKAADKPIRPEKPKKQQQCRLCKIRDMVNQFECLLFAKELGKEGTVTDGTENPCIEIIIIKVVFAFLRSRNEFSEFKTECKSKLELLDALQSLVKLQIKYWIEMEYVIKAFDELDMCKMRILLTNDPEEQSNFRILPYQLDEQTEFNLNNIQESQLNFTRLSGRLKYLKHLKEDAGDKPCPICQTQDDKRYVMLSCGHFLCQHCLDSMKKQMGRDSIKRCPLCRQDSPQLYYSVRKSANSSEVVGDFSTKIAYIVELVLKIKSECSDKDQEKILIFSQWSTILNHIASALSQNAVEYRSKFTNRDIDEFKDADRNVTCLLMPLARGSKGLNLIEATHVFLVEPILTPGEELQAIGRVHRFGQTKATTVHRFIVNGTIEENIMKLIKSADDKSTLSTHWDLDNMTLESLKNLFILKENE</sequence>
<dbReference type="InterPro" id="IPR011011">
    <property type="entry name" value="Znf_FYVE_PHD"/>
</dbReference>
<keyword evidence="10" id="KW-1185">Reference proteome</keyword>
<dbReference type="InterPro" id="IPR052583">
    <property type="entry name" value="ATP-helicase/E3_Ub-Ligase"/>
</dbReference>
<evidence type="ECO:0000313" key="10">
    <source>
        <dbReference type="Proteomes" id="UP000504633"/>
    </source>
</evidence>
<dbReference type="GO" id="GO:0005524">
    <property type="term" value="F:ATP binding"/>
    <property type="evidence" value="ECO:0007669"/>
    <property type="project" value="InterPro"/>
</dbReference>
<evidence type="ECO:0000256" key="1">
    <source>
        <dbReference type="ARBA" id="ARBA00022723"/>
    </source>
</evidence>